<evidence type="ECO:0000313" key="1">
    <source>
        <dbReference type="EMBL" id="MCZ0703049.1"/>
    </source>
</evidence>
<dbReference type="Proteomes" id="UP001084197">
    <property type="component" value="Unassembled WGS sequence"/>
</dbReference>
<gene>
    <name evidence="1" type="ORF">OWO01_07475</name>
</gene>
<protein>
    <submittedName>
        <fullName evidence="1">Uncharacterized protein</fullName>
    </submittedName>
</protein>
<dbReference type="RefSeq" id="WP_268779819.1">
    <property type="nucleotide sequence ID" value="NZ_JAPRAT010000011.1"/>
</dbReference>
<dbReference type="EMBL" id="JAPRAT010000011">
    <property type="protein sequence ID" value="MCZ0703049.1"/>
    <property type="molecule type" value="Genomic_DNA"/>
</dbReference>
<comment type="caution">
    <text evidence="1">The sequence shown here is derived from an EMBL/GenBank/DDBJ whole genome shotgun (WGS) entry which is preliminary data.</text>
</comment>
<organism evidence="1 2">
    <name type="scientific">Natronobacillus azotifigens</name>
    <dbReference type="NCBI Taxonomy" id="472978"/>
    <lineage>
        <taxon>Bacteria</taxon>
        <taxon>Bacillati</taxon>
        <taxon>Bacillota</taxon>
        <taxon>Bacilli</taxon>
        <taxon>Bacillales</taxon>
        <taxon>Bacillaceae</taxon>
        <taxon>Natronobacillus</taxon>
    </lineage>
</organism>
<dbReference type="AlphaFoldDB" id="A0A9J6RCV5"/>
<keyword evidence="2" id="KW-1185">Reference proteome</keyword>
<accession>A0A9J6RCV5</accession>
<proteinExistence type="predicted"/>
<name>A0A9J6RCV5_9BACI</name>
<sequence>MMTVFVNNEKIELFHGATLKHALLKTDEQLYHDVCKKRAVIIDMEGNQTDIHGAAMSDWCYFVSYPLDN</sequence>
<evidence type="ECO:0000313" key="2">
    <source>
        <dbReference type="Proteomes" id="UP001084197"/>
    </source>
</evidence>
<reference evidence="1" key="1">
    <citation type="submission" date="2022-11" db="EMBL/GenBank/DDBJ databases">
        <title>WGS of Natronobacillus azotifigens 24KS-1, an anaerobic diazotrophic haloalkaliphile from soda-rich habitats.</title>
        <authorList>
            <person name="Sorokin D.Y."/>
            <person name="Merkel A.Y."/>
        </authorList>
    </citation>
    <scope>NUCLEOTIDE SEQUENCE</scope>
    <source>
        <strain evidence="1">24KS-1</strain>
    </source>
</reference>